<dbReference type="Pfam" id="PF02397">
    <property type="entry name" value="Bac_transf"/>
    <property type="match status" value="1"/>
</dbReference>
<dbReference type="GO" id="GO:0016757">
    <property type="term" value="F:glycosyltransferase activity"/>
    <property type="evidence" value="ECO:0007669"/>
    <property type="project" value="UniProtKB-KW"/>
</dbReference>
<evidence type="ECO:0000256" key="1">
    <source>
        <dbReference type="ARBA" id="ARBA00006464"/>
    </source>
</evidence>
<gene>
    <name evidence="6" type="ORF">EUA93_08050</name>
</gene>
<comment type="caution">
    <text evidence="6">The sequence shown here is derived from an EMBL/GenBank/DDBJ whole genome shotgun (WGS) entry which is preliminary data.</text>
</comment>
<dbReference type="PANTHER" id="PTHR30576:SF8">
    <property type="entry name" value="UNDECAPRENYL-PHOSPHATE GALACTOSE PHOSPHOTRANSFERASE"/>
    <property type="match status" value="1"/>
</dbReference>
<evidence type="ECO:0000259" key="5">
    <source>
        <dbReference type="Pfam" id="PF13579"/>
    </source>
</evidence>
<evidence type="ECO:0000256" key="3">
    <source>
        <dbReference type="ARBA" id="ARBA00022679"/>
    </source>
</evidence>
<sequence>MRILLVTQWFDPEPTFKGLLFAKELQRLGHEVEVLTGFPNYPGGRVYDGYRIRPFERTEVDGVPVTRVALYPSHDGSGVRRLMNYGTFAVSAALAALVARRPDVAYVYHPPGTIALPAMALRVLRGVPFVYDVHDLWPDTLSSTGMVSSGGALGLVGAGMKWVYRLASEVVVISEGFRGRLRERGVPDEKITVIPTWTYEDDIAGAAAPAPDGGPFTVVFAGTMGKAQALDTVLDAAVLLQSDAVRFVMVGGGIEVERLTSRVRDERITNVTFLPRRPPSEIGEVLASADALLVHLRKDPLFEITVPSKTQAYMVAGKPILMGVSGDATQMVEDAGAGVCFEPEDPAALAHAVRRLAALPSDDLAAMGTRGKDFYQENLSLAVGAGRLVEVLDRGSRSRHRFERTKRVADIVGSGAALSVFALPMGVVAVAVRRKLGTPVIFRQERPGRHGEPFTMVKFRTMTDAVDEDGELLPDSQRLTKFGTFLRLTSLDELPELVNVLRGEMSLVGPRPLLTRYTEFFTESERRRLDVRPGITGLAQVRGRNLASWDERLAMDVEYVEKISPWFDLRVIAETVVGVFRRSGAVADPESIMQNLDDARRSRAGAPS</sequence>
<dbReference type="PANTHER" id="PTHR30576">
    <property type="entry name" value="COLANIC BIOSYNTHESIS UDP-GLUCOSE LIPID CARRIER TRANSFERASE"/>
    <property type="match status" value="1"/>
</dbReference>
<dbReference type="Pfam" id="PF13579">
    <property type="entry name" value="Glyco_trans_4_4"/>
    <property type="match status" value="1"/>
</dbReference>
<organism evidence="6 7">
    <name type="scientific">Nocardioides oleivorans</name>
    <dbReference type="NCBI Taxonomy" id="273676"/>
    <lineage>
        <taxon>Bacteria</taxon>
        <taxon>Bacillati</taxon>
        <taxon>Actinomycetota</taxon>
        <taxon>Actinomycetes</taxon>
        <taxon>Propionibacteriales</taxon>
        <taxon>Nocardioidaceae</taxon>
        <taxon>Nocardioides</taxon>
    </lineage>
</organism>
<keyword evidence="3 6" id="KW-0808">Transferase</keyword>
<reference evidence="6 7" key="1">
    <citation type="submission" date="2019-01" db="EMBL/GenBank/DDBJ databases">
        <title>Novel species of Nocardioides.</title>
        <authorList>
            <person name="Liu Q."/>
            <person name="Xin Y.-H."/>
        </authorList>
    </citation>
    <scope>NUCLEOTIDE SEQUENCE [LARGE SCALE GENOMIC DNA]</scope>
    <source>
        <strain evidence="6 7">CGMCC 4.6882</strain>
    </source>
</reference>
<evidence type="ECO:0000259" key="4">
    <source>
        <dbReference type="Pfam" id="PF02397"/>
    </source>
</evidence>
<dbReference type="EMBL" id="SDWT01000001">
    <property type="protein sequence ID" value="RYB94299.1"/>
    <property type="molecule type" value="Genomic_DNA"/>
</dbReference>
<proteinExistence type="inferred from homology"/>
<dbReference type="InterPro" id="IPR028098">
    <property type="entry name" value="Glyco_trans_4-like_N"/>
</dbReference>
<dbReference type="AlphaFoldDB" id="A0A4Q2S1V0"/>
<dbReference type="GO" id="GO:0016780">
    <property type="term" value="F:phosphotransferase activity, for other substituted phosphate groups"/>
    <property type="evidence" value="ECO:0007669"/>
    <property type="project" value="TreeGrafter"/>
</dbReference>
<keyword evidence="7" id="KW-1185">Reference proteome</keyword>
<dbReference type="OrthoDB" id="9808602at2"/>
<protein>
    <submittedName>
        <fullName evidence="6">Glycosyltransferase</fullName>
    </submittedName>
</protein>
<name>A0A4Q2S1V0_9ACTN</name>
<evidence type="ECO:0000313" key="6">
    <source>
        <dbReference type="EMBL" id="RYB94299.1"/>
    </source>
</evidence>
<dbReference type="SUPFAM" id="SSF53756">
    <property type="entry name" value="UDP-Glycosyltransferase/glycogen phosphorylase"/>
    <property type="match status" value="1"/>
</dbReference>
<feature type="domain" description="Glycosyltransferase subfamily 4-like N-terminal" evidence="5">
    <location>
        <begin position="22"/>
        <end position="197"/>
    </location>
</feature>
<keyword evidence="2" id="KW-0328">Glycosyltransferase</keyword>
<dbReference type="InterPro" id="IPR003362">
    <property type="entry name" value="Bact_transf"/>
</dbReference>
<accession>A0A4Q2S1V0</accession>
<feature type="domain" description="Bacterial sugar transferase" evidence="4">
    <location>
        <begin position="406"/>
        <end position="580"/>
    </location>
</feature>
<dbReference type="Gene3D" id="3.40.50.2000">
    <property type="entry name" value="Glycogen Phosphorylase B"/>
    <property type="match status" value="2"/>
</dbReference>
<dbReference type="RefSeq" id="WP_129399652.1">
    <property type="nucleotide sequence ID" value="NZ_SDWT01000001.1"/>
</dbReference>
<dbReference type="Proteomes" id="UP000294071">
    <property type="component" value="Unassembled WGS sequence"/>
</dbReference>
<evidence type="ECO:0000313" key="7">
    <source>
        <dbReference type="Proteomes" id="UP000294071"/>
    </source>
</evidence>
<comment type="similarity">
    <text evidence="1">Belongs to the bacterial sugar transferase family.</text>
</comment>
<dbReference type="CDD" id="cd03794">
    <property type="entry name" value="GT4_WbuB-like"/>
    <property type="match status" value="1"/>
</dbReference>
<evidence type="ECO:0000256" key="2">
    <source>
        <dbReference type="ARBA" id="ARBA00022676"/>
    </source>
</evidence>
<dbReference type="Pfam" id="PF13692">
    <property type="entry name" value="Glyco_trans_1_4"/>
    <property type="match status" value="1"/>
</dbReference>